<dbReference type="SUPFAM" id="SSF103088">
    <property type="entry name" value="OmpA-like"/>
    <property type="match status" value="1"/>
</dbReference>
<proteinExistence type="inferred from homology"/>
<keyword evidence="3 8" id="KW-0472">Membrane</keyword>
<dbReference type="PROSITE" id="PS01068">
    <property type="entry name" value="OMPA_1"/>
    <property type="match status" value="1"/>
</dbReference>
<evidence type="ECO:0000256" key="4">
    <source>
        <dbReference type="ARBA" id="ARBA00023139"/>
    </source>
</evidence>
<reference evidence="11" key="1">
    <citation type="submission" date="2021-02" db="EMBL/GenBank/DDBJ databases">
        <title>Genome sequence of Rhodospirillales sp. strain TMPK1 isolated from soil.</title>
        <authorList>
            <person name="Nakai R."/>
            <person name="Kusada H."/>
            <person name="Tamaki H."/>
        </authorList>
    </citation>
    <scope>NUCLEOTIDE SEQUENCE</scope>
    <source>
        <strain evidence="11">TMPK1</strain>
    </source>
</reference>
<dbReference type="InterPro" id="IPR006690">
    <property type="entry name" value="OMPA-like_CS"/>
</dbReference>
<dbReference type="Pfam" id="PF00691">
    <property type="entry name" value="OmpA"/>
    <property type="match status" value="1"/>
</dbReference>
<evidence type="ECO:0000313" key="12">
    <source>
        <dbReference type="Proteomes" id="UP000681075"/>
    </source>
</evidence>
<comment type="function">
    <text evidence="8">Part of the Tol-Pal system, which plays a role in outer membrane invagination during cell division and is important for maintaining outer membrane integrity.</text>
</comment>
<keyword evidence="2 8" id="KW-0732">Signal</keyword>
<sequence>MWKTSFAVLALVLVLGGCSSKKDSATDSTSTTGAGGVGSGIDRGAVGPGTQADLVANVGDRVFFELDRSDITQEGRATLGRQAEWLKKYSNVSITIEGHADERGTREYNLALGERRATAVKNYLVANGIPSSRIQTVSFGKERPAVLGSDEASWAQNRRGVTVVGGPSS</sequence>
<dbReference type="PROSITE" id="PS51123">
    <property type="entry name" value="OMPA_2"/>
    <property type="match status" value="1"/>
</dbReference>
<organism evidence="11 12">
    <name type="scientific">Roseiterribacter gracilis</name>
    <dbReference type="NCBI Taxonomy" id="2812848"/>
    <lineage>
        <taxon>Bacteria</taxon>
        <taxon>Pseudomonadati</taxon>
        <taxon>Pseudomonadota</taxon>
        <taxon>Alphaproteobacteria</taxon>
        <taxon>Rhodospirillales</taxon>
        <taxon>Roseiterribacteraceae</taxon>
        <taxon>Roseiterribacter</taxon>
    </lineage>
</organism>
<feature type="region of interest" description="Disordered" evidence="9">
    <location>
        <begin position="19"/>
        <end position="42"/>
    </location>
</feature>
<dbReference type="CDD" id="cd07185">
    <property type="entry name" value="OmpA_C-like"/>
    <property type="match status" value="1"/>
</dbReference>
<evidence type="ECO:0000256" key="6">
    <source>
        <dbReference type="ARBA" id="ARBA00023288"/>
    </source>
</evidence>
<dbReference type="Gene3D" id="3.30.1330.60">
    <property type="entry name" value="OmpA-like domain"/>
    <property type="match status" value="1"/>
</dbReference>
<feature type="domain" description="OmpA-like" evidence="10">
    <location>
        <begin position="51"/>
        <end position="168"/>
    </location>
</feature>
<keyword evidence="7 8" id="KW-0131">Cell cycle</keyword>
<dbReference type="EMBL" id="BOPV01000001">
    <property type="protein sequence ID" value="GIL40160.1"/>
    <property type="molecule type" value="Genomic_DNA"/>
</dbReference>
<dbReference type="PANTHER" id="PTHR30329">
    <property type="entry name" value="STATOR ELEMENT OF FLAGELLAR MOTOR COMPLEX"/>
    <property type="match status" value="1"/>
</dbReference>
<evidence type="ECO:0000256" key="7">
    <source>
        <dbReference type="ARBA" id="ARBA00023306"/>
    </source>
</evidence>
<comment type="subunit">
    <text evidence="8">The Tol-Pal system is composed of five core proteins: the inner membrane proteins TolA, TolQ and TolR, the periplasmic protein TolB and the outer membrane protein Pal. They form a network linking the inner and outer membranes and the peptidoglycan layer.</text>
</comment>
<dbReference type="InterPro" id="IPR050330">
    <property type="entry name" value="Bact_OuterMem_StrucFunc"/>
</dbReference>
<dbReference type="PANTHER" id="PTHR30329:SF21">
    <property type="entry name" value="LIPOPROTEIN YIAD-RELATED"/>
    <property type="match status" value="1"/>
</dbReference>
<dbReference type="Proteomes" id="UP000681075">
    <property type="component" value="Unassembled WGS sequence"/>
</dbReference>
<dbReference type="GO" id="GO:0051301">
    <property type="term" value="P:cell division"/>
    <property type="evidence" value="ECO:0007669"/>
    <property type="project" value="UniProtKB-UniRule"/>
</dbReference>
<dbReference type="InterPro" id="IPR006665">
    <property type="entry name" value="OmpA-like"/>
</dbReference>
<comment type="subcellular location">
    <subcellularLocation>
        <location evidence="8">Cell outer membrane</location>
        <topology evidence="8">Lipid-anchor</topology>
    </subcellularLocation>
</comment>
<dbReference type="PROSITE" id="PS51257">
    <property type="entry name" value="PROKAR_LIPOPROTEIN"/>
    <property type="match status" value="1"/>
</dbReference>
<dbReference type="AlphaFoldDB" id="A0A8S8XGC2"/>
<comment type="caution">
    <text evidence="11">The sequence shown here is derived from an EMBL/GenBank/DDBJ whole genome shotgun (WGS) entry which is preliminary data.</text>
</comment>
<dbReference type="InterPro" id="IPR006664">
    <property type="entry name" value="OMP_bac"/>
</dbReference>
<dbReference type="NCBIfam" id="TIGR02802">
    <property type="entry name" value="Pal_lipo"/>
    <property type="match status" value="1"/>
</dbReference>
<keyword evidence="1 8" id="KW-0132">Cell division</keyword>
<gene>
    <name evidence="8" type="primary">pal</name>
    <name evidence="11" type="ORF">TMPK1_23970</name>
</gene>
<keyword evidence="12" id="KW-1185">Reference proteome</keyword>
<comment type="similarity">
    <text evidence="8">Belongs to the Pal lipoprotein family.</text>
</comment>
<keyword evidence="6 8" id="KW-0449">Lipoprotein</keyword>
<dbReference type="PRINTS" id="PR01021">
    <property type="entry name" value="OMPADOMAIN"/>
</dbReference>
<accession>A0A8S8XGC2</accession>
<evidence type="ECO:0000256" key="9">
    <source>
        <dbReference type="SAM" id="MobiDB-lite"/>
    </source>
</evidence>
<dbReference type="HAMAP" id="MF_02204">
    <property type="entry name" value="Pal"/>
    <property type="match status" value="1"/>
</dbReference>
<name>A0A8S8XGC2_9PROT</name>
<evidence type="ECO:0000256" key="1">
    <source>
        <dbReference type="ARBA" id="ARBA00022618"/>
    </source>
</evidence>
<evidence type="ECO:0000256" key="2">
    <source>
        <dbReference type="ARBA" id="ARBA00022729"/>
    </source>
</evidence>
<evidence type="ECO:0000313" key="11">
    <source>
        <dbReference type="EMBL" id="GIL40160.1"/>
    </source>
</evidence>
<dbReference type="InterPro" id="IPR014169">
    <property type="entry name" value="Pal_lipo_C"/>
</dbReference>
<dbReference type="GO" id="GO:0009279">
    <property type="term" value="C:cell outer membrane"/>
    <property type="evidence" value="ECO:0007669"/>
    <property type="project" value="UniProtKB-SubCell"/>
</dbReference>
<dbReference type="RefSeq" id="WP_420243269.1">
    <property type="nucleotide sequence ID" value="NZ_BOPV01000001.1"/>
</dbReference>
<protein>
    <recommendedName>
        <fullName evidence="8">Peptidoglycan-associated lipoprotein</fullName>
        <shortName evidence="8">PAL</shortName>
    </recommendedName>
</protein>
<evidence type="ECO:0000259" key="10">
    <source>
        <dbReference type="PROSITE" id="PS51123"/>
    </source>
</evidence>
<dbReference type="InterPro" id="IPR039001">
    <property type="entry name" value="Pal"/>
</dbReference>
<evidence type="ECO:0000256" key="8">
    <source>
        <dbReference type="HAMAP-Rule" id="MF_02204"/>
    </source>
</evidence>
<keyword evidence="4 8" id="KW-0564">Palmitate</keyword>
<evidence type="ECO:0000256" key="3">
    <source>
        <dbReference type="ARBA" id="ARBA00023136"/>
    </source>
</evidence>
<dbReference type="InterPro" id="IPR036737">
    <property type="entry name" value="OmpA-like_sf"/>
</dbReference>
<evidence type="ECO:0000256" key="5">
    <source>
        <dbReference type="ARBA" id="ARBA00023237"/>
    </source>
</evidence>
<keyword evidence="5 8" id="KW-0998">Cell outer membrane</keyword>